<evidence type="ECO:0000313" key="3">
    <source>
        <dbReference type="Proteomes" id="UP000799537"/>
    </source>
</evidence>
<reference evidence="2" key="1">
    <citation type="journal article" date="2020" name="Stud. Mycol.">
        <title>101 Dothideomycetes genomes: a test case for predicting lifestyles and emergence of pathogens.</title>
        <authorList>
            <person name="Haridas S."/>
            <person name="Albert R."/>
            <person name="Binder M."/>
            <person name="Bloem J."/>
            <person name="Labutti K."/>
            <person name="Salamov A."/>
            <person name="Andreopoulos B."/>
            <person name="Baker S."/>
            <person name="Barry K."/>
            <person name="Bills G."/>
            <person name="Bluhm B."/>
            <person name="Cannon C."/>
            <person name="Castanera R."/>
            <person name="Culley D."/>
            <person name="Daum C."/>
            <person name="Ezra D."/>
            <person name="Gonzalez J."/>
            <person name="Henrissat B."/>
            <person name="Kuo A."/>
            <person name="Liang C."/>
            <person name="Lipzen A."/>
            <person name="Lutzoni F."/>
            <person name="Magnuson J."/>
            <person name="Mondo S."/>
            <person name="Nolan M."/>
            <person name="Ohm R."/>
            <person name="Pangilinan J."/>
            <person name="Park H.-J."/>
            <person name="Ramirez L."/>
            <person name="Alfaro M."/>
            <person name="Sun H."/>
            <person name="Tritt A."/>
            <person name="Yoshinaga Y."/>
            <person name="Zwiers L.-H."/>
            <person name="Turgeon B."/>
            <person name="Goodwin S."/>
            <person name="Spatafora J."/>
            <person name="Crous P."/>
            <person name="Grigoriev I."/>
        </authorList>
    </citation>
    <scope>NUCLEOTIDE SEQUENCE</scope>
    <source>
        <strain evidence="2">ATCC 36951</strain>
    </source>
</reference>
<sequence length="627" mass="68066">MEDESTQLVRMQESIIGKSYSPDIPSKRLRRKQASVWERRIPIFAIVLSFALSCVPAALDWSHTTFSSESSLYKFSTQSRASVQVVVTILSSIFAFFWTWSLGSTCDLLLRSSLTDRALSIDQLRLCSAVSTRSINTYLSLRFLSIPILLSAIYLLPAWLWTGAITPQVVITGLENAYVRIPQFGEGSYPFLGDYDLKGAINQGCVQISKSNGSFSNCPARRQAGSILQSIGTASTAPGVPRNHSKLDNSGYQYLDRSYGVGASVGLQAPPGTAGATISYNYTEMGYLTSAKCIYNASADFNLSENVTFGIPGIPDWFWQQGRRPNDRWDQPPPGAAAHAGFESEPVDIVGWSAGSCCGFTNGTGPFYISMAAGSDYAFLNTTQCELFFEPAIFDVAVSIANRTIHVTQVLPNESFFAPEDPNPAGYLREWTLRALSSLALIETTLYVSSIGENFINNAQTKLNQPDFNASQPNNDAVLPAIEDSLVAALDDILEALAGFAFVNDSSTWSGAVSGEVPRVRVGETQFIIALFVTNVLVLVGVCGMAVHTRGYANTPAFNFMDIGALVVGMDNGRQLANEETAAISPSEPRWDGDPSDPLLDHFAVEIRSKLGVDEAPSVRLQSRIAR</sequence>
<keyword evidence="3" id="KW-1185">Reference proteome</keyword>
<accession>A0A6A6CHU8</accession>
<dbReference type="Proteomes" id="UP000799537">
    <property type="component" value="Unassembled WGS sequence"/>
</dbReference>
<gene>
    <name evidence="2" type="ORF">M409DRAFT_23245</name>
</gene>
<feature type="transmembrane region" description="Helical" evidence="1">
    <location>
        <begin position="141"/>
        <end position="161"/>
    </location>
</feature>
<keyword evidence="1" id="KW-0812">Transmembrane</keyword>
<dbReference type="AlphaFoldDB" id="A0A6A6CHU8"/>
<keyword evidence="1" id="KW-0472">Membrane</keyword>
<proteinExistence type="predicted"/>
<evidence type="ECO:0000256" key="1">
    <source>
        <dbReference type="SAM" id="Phobius"/>
    </source>
</evidence>
<evidence type="ECO:0000313" key="2">
    <source>
        <dbReference type="EMBL" id="KAF2166611.1"/>
    </source>
</evidence>
<dbReference type="GeneID" id="54559971"/>
<organism evidence="2 3">
    <name type="scientific">Zasmidium cellare ATCC 36951</name>
    <dbReference type="NCBI Taxonomy" id="1080233"/>
    <lineage>
        <taxon>Eukaryota</taxon>
        <taxon>Fungi</taxon>
        <taxon>Dikarya</taxon>
        <taxon>Ascomycota</taxon>
        <taxon>Pezizomycotina</taxon>
        <taxon>Dothideomycetes</taxon>
        <taxon>Dothideomycetidae</taxon>
        <taxon>Mycosphaerellales</taxon>
        <taxon>Mycosphaerellaceae</taxon>
        <taxon>Zasmidium</taxon>
    </lineage>
</organism>
<keyword evidence="1" id="KW-1133">Transmembrane helix</keyword>
<feature type="transmembrane region" description="Helical" evidence="1">
    <location>
        <begin position="41"/>
        <end position="61"/>
    </location>
</feature>
<dbReference type="OrthoDB" id="529273at2759"/>
<name>A0A6A6CHU8_ZASCE</name>
<protein>
    <submittedName>
        <fullName evidence="2">Uncharacterized protein</fullName>
    </submittedName>
</protein>
<dbReference type="RefSeq" id="XP_033667500.1">
    <property type="nucleotide sequence ID" value="XM_033806699.1"/>
</dbReference>
<feature type="transmembrane region" description="Helical" evidence="1">
    <location>
        <begin position="527"/>
        <end position="547"/>
    </location>
</feature>
<dbReference type="EMBL" id="ML993596">
    <property type="protein sequence ID" value="KAF2166611.1"/>
    <property type="molecule type" value="Genomic_DNA"/>
</dbReference>
<feature type="transmembrane region" description="Helical" evidence="1">
    <location>
        <begin position="81"/>
        <end position="102"/>
    </location>
</feature>